<name>A0A239NKX9_9PSED</name>
<dbReference type="RefSeq" id="WP_089394774.1">
    <property type="nucleotide sequence ID" value="NZ_FNEC01000053.1"/>
</dbReference>
<dbReference type="AlphaFoldDB" id="A0A239NKX9"/>
<dbReference type="EMBL" id="FNEC01000053">
    <property type="protein sequence ID" value="SDK82134.1"/>
    <property type="molecule type" value="Genomic_DNA"/>
</dbReference>
<dbReference type="Gene3D" id="3.40.190.10">
    <property type="entry name" value="Periplasmic binding protein-like II"/>
    <property type="match status" value="2"/>
</dbReference>
<reference evidence="5 8" key="1">
    <citation type="submission" date="2016-10" db="EMBL/GenBank/DDBJ databases">
        <authorList>
            <person name="de Groot N.N."/>
        </authorList>
    </citation>
    <scope>NUCLEOTIDE SEQUENCE [LARGE SCALE GENOMIC DNA]</scope>
    <source>
        <strain evidence="5 8">CCM 7361</strain>
    </source>
</reference>
<feature type="signal peptide" evidence="3">
    <location>
        <begin position="1"/>
        <end position="25"/>
    </location>
</feature>
<reference evidence="6 7" key="2">
    <citation type="submission" date="2017-06" db="EMBL/GenBank/DDBJ databases">
        <authorList>
            <person name="Varghese N."/>
            <person name="Submissions S."/>
        </authorList>
    </citation>
    <scope>NUCLEOTIDE SEQUENCE [LARGE SCALE GENOMIC DNA]</scope>
    <source>
        <strain evidence="6 7">RLD-1</strain>
    </source>
</reference>
<sequence>MVVHPVLRTGLAFAVLACLCLPAAADDRYGCTQPVRLAFYRNQVFYHDGKGLDADLVAELARRTGCAFEVSVRPRAQIWTALQRGELDMATSAVATAEQRRYAYFVPYLHLRERLIVPLDLSADLHSLDDFHALPGVRLGAVAGYNHGPYLDAMLRILRSEGRVREYVDETACFNALLGGEVDGLIGHELSLAGLLHDPALRHRFRGIDVTRGAGVPRSLVLARGRFSAAQSAQWQRLFEDLRLDGSLARIFLGNAPLDVAASLLDNGYRPTPDGLGEQDEAP</sequence>
<keyword evidence="7" id="KW-1185">Reference proteome</keyword>
<dbReference type="Proteomes" id="UP000199693">
    <property type="component" value="Unassembled WGS sequence"/>
</dbReference>
<dbReference type="PANTHER" id="PTHR35936">
    <property type="entry name" value="MEMBRANE-BOUND LYTIC MUREIN TRANSGLYCOSYLASE F"/>
    <property type="match status" value="1"/>
</dbReference>
<evidence type="ECO:0000313" key="8">
    <source>
        <dbReference type="Proteomes" id="UP000199693"/>
    </source>
</evidence>
<gene>
    <name evidence="5" type="ORF">SAMN05216189_105322</name>
    <name evidence="6" type="ORF">SAMN06295949_1508</name>
</gene>
<dbReference type="Pfam" id="PF00497">
    <property type="entry name" value="SBP_bac_3"/>
    <property type="match status" value="1"/>
</dbReference>
<evidence type="ECO:0000259" key="4">
    <source>
        <dbReference type="SMART" id="SM00062"/>
    </source>
</evidence>
<evidence type="ECO:0000313" key="5">
    <source>
        <dbReference type="EMBL" id="SDK82134.1"/>
    </source>
</evidence>
<keyword evidence="2 3" id="KW-0732">Signal</keyword>
<dbReference type="SMART" id="SM00062">
    <property type="entry name" value="PBPb"/>
    <property type="match status" value="1"/>
</dbReference>
<accession>A0A239NKX9</accession>
<organism evidence="5 8">
    <name type="scientific">Pseudomonas delhiensis</name>
    <dbReference type="NCBI Taxonomy" id="366289"/>
    <lineage>
        <taxon>Bacteria</taxon>
        <taxon>Pseudomonadati</taxon>
        <taxon>Pseudomonadota</taxon>
        <taxon>Gammaproteobacteria</taxon>
        <taxon>Pseudomonadales</taxon>
        <taxon>Pseudomonadaceae</taxon>
        <taxon>Pseudomonas</taxon>
    </lineage>
</organism>
<evidence type="ECO:0000256" key="1">
    <source>
        <dbReference type="ARBA" id="ARBA00010333"/>
    </source>
</evidence>
<dbReference type="InterPro" id="IPR001638">
    <property type="entry name" value="Solute-binding_3/MltF_N"/>
</dbReference>
<dbReference type="SUPFAM" id="SSF53850">
    <property type="entry name" value="Periplasmic binding protein-like II"/>
    <property type="match status" value="1"/>
</dbReference>
<evidence type="ECO:0000256" key="2">
    <source>
        <dbReference type="ARBA" id="ARBA00022729"/>
    </source>
</evidence>
<dbReference type="PANTHER" id="PTHR35936:SF6">
    <property type="entry name" value="AMINO ACID ABC TRANSPORTER SUBSTRATE-BINDING PAAT FAMILY PROTEIN"/>
    <property type="match status" value="1"/>
</dbReference>
<feature type="domain" description="Solute-binding protein family 3/N-terminal" evidence="4">
    <location>
        <begin position="34"/>
        <end position="255"/>
    </location>
</feature>
<evidence type="ECO:0000313" key="6">
    <source>
        <dbReference type="EMBL" id="SNT55018.1"/>
    </source>
</evidence>
<dbReference type="EMBL" id="FZPC01000050">
    <property type="protein sequence ID" value="SNT55018.1"/>
    <property type="molecule type" value="Genomic_DNA"/>
</dbReference>
<comment type="similarity">
    <text evidence="1">Belongs to the bacterial solute-binding protein 3 family.</text>
</comment>
<feature type="chain" id="PRO_5030041136" evidence="3">
    <location>
        <begin position="26"/>
        <end position="283"/>
    </location>
</feature>
<protein>
    <submittedName>
        <fullName evidence="5">Amino acid ABC transporter substrate-binding protein, PAAT family</fullName>
    </submittedName>
</protein>
<evidence type="ECO:0000256" key="3">
    <source>
        <dbReference type="SAM" id="SignalP"/>
    </source>
</evidence>
<dbReference type="Proteomes" id="UP000198309">
    <property type="component" value="Unassembled WGS sequence"/>
</dbReference>
<evidence type="ECO:0000313" key="7">
    <source>
        <dbReference type="Proteomes" id="UP000198309"/>
    </source>
</evidence>
<proteinExistence type="inferred from homology"/>